<evidence type="ECO:0000256" key="2">
    <source>
        <dbReference type="SAM" id="Phobius"/>
    </source>
</evidence>
<organism evidence="3 4">
    <name type="scientific">Hyaloscypha bicolor E</name>
    <dbReference type="NCBI Taxonomy" id="1095630"/>
    <lineage>
        <taxon>Eukaryota</taxon>
        <taxon>Fungi</taxon>
        <taxon>Dikarya</taxon>
        <taxon>Ascomycota</taxon>
        <taxon>Pezizomycotina</taxon>
        <taxon>Leotiomycetes</taxon>
        <taxon>Helotiales</taxon>
        <taxon>Hyaloscyphaceae</taxon>
        <taxon>Hyaloscypha</taxon>
        <taxon>Hyaloscypha bicolor</taxon>
    </lineage>
</organism>
<dbReference type="GeneID" id="36589732"/>
<keyword evidence="2" id="KW-1133">Transmembrane helix</keyword>
<feature type="region of interest" description="Disordered" evidence="1">
    <location>
        <begin position="1"/>
        <end position="48"/>
    </location>
</feature>
<evidence type="ECO:0000256" key="1">
    <source>
        <dbReference type="SAM" id="MobiDB-lite"/>
    </source>
</evidence>
<keyword evidence="4" id="KW-1185">Reference proteome</keyword>
<reference evidence="3 4" key="1">
    <citation type="submission" date="2016-04" db="EMBL/GenBank/DDBJ databases">
        <title>A degradative enzymes factory behind the ericoid mycorrhizal symbiosis.</title>
        <authorList>
            <consortium name="DOE Joint Genome Institute"/>
            <person name="Martino E."/>
            <person name="Morin E."/>
            <person name="Grelet G."/>
            <person name="Kuo A."/>
            <person name="Kohler A."/>
            <person name="Daghino S."/>
            <person name="Barry K."/>
            <person name="Choi C."/>
            <person name="Cichocki N."/>
            <person name="Clum A."/>
            <person name="Copeland A."/>
            <person name="Hainaut M."/>
            <person name="Haridas S."/>
            <person name="Labutti K."/>
            <person name="Lindquist E."/>
            <person name="Lipzen A."/>
            <person name="Khouja H.-R."/>
            <person name="Murat C."/>
            <person name="Ohm R."/>
            <person name="Olson A."/>
            <person name="Spatafora J."/>
            <person name="Veneault-Fourrey C."/>
            <person name="Henrissat B."/>
            <person name="Grigoriev I."/>
            <person name="Martin F."/>
            <person name="Perotto S."/>
        </authorList>
    </citation>
    <scope>NUCLEOTIDE SEQUENCE [LARGE SCALE GENOMIC DNA]</scope>
    <source>
        <strain evidence="3 4">E</strain>
    </source>
</reference>
<keyword evidence="2" id="KW-0472">Membrane</keyword>
<feature type="compositionally biased region" description="Polar residues" evidence="1">
    <location>
        <begin position="21"/>
        <end position="36"/>
    </location>
</feature>
<protein>
    <submittedName>
        <fullName evidence="3">Uncharacterized protein</fullName>
    </submittedName>
</protein>
<sequence>MPDPFRPEAAAVSKTTKSKDPFTSSTRTFKYTPINTPTSVPLAPPPAIPWNPRSLNSADDEALVRDNFPSPYDPKYYESGERQITGKDKAKMGGKFVVLIVVVVLTILGVGAGVGFTIKARA</sequence>
<dbReference type="Proteomes" id="UP000235371">
    <property type="component" value="Unassembled WGS sequence"/>
</dbReference>
<evidence type="ECO:0000313" key="3">
    <source>
        <dbReference type="EMBL" id="PMD51020.1"/>
    </source>
</evidence>
<gene>
    <name evidence="3" type="ORF">K444DRAFT_620203</name>
</gene>
<name>A0A2J6SJW1_9HELO</name>
<dbReference type="EMBL" id="KZ613912">
    <property type="protein sequence ID" value="PMD51020.1"/>
    <property type="molecule type" value="Genomic_DNA"/>
</dbReference>
<dbReference type="RefSeq" id="XP_024727924.1">
    <property type="nucleotide sequence ID" value="XM_024881655.1"/>
</dbReference>
<proteinExistence type="predicted"/>
<dbReference type="AlphaFoldDB" id="A0A2J6SJW1"/>
<keyword evidence="2" id="KW-0812">Transmembrane</keyword>
<evidence type="ECO:0000313" key="4">
    <source>
        <dbReference type="Proteomes" id="UP000235371"/>
    </source>
</evidence>
<accession>A0A2J6SJW1</accession>
<feature type="transmembrane region" description="Helical" evidence="2">
    <location>
        <begin position="96"/>
        <end position="118"/>
    </location>
</feature>
<dbReference type="InParanoid" id="A0A2J6SJW1"/>